<dbReference type="InterPro" id="IPR001278">
    <property type="entry name" value="Arg-tRNA-ligase"/>
</dbReference>
<dbReference type="InterPro" id="IPR014729">
    <property type="entry name" value="Rossmann-like_a/b/a_fold"/>
</dbReference>
<evidence type="ECO:0000256" key="6">
    <source>
        <dbReference type="ARBA" id="ARBA00022741"/>
    </source>
</evidence>
<evidence type="ECO:0000256" key="10">
    <source>
        <dbReference type="ARBA" id="ARBA00049339"/>
    </source>
</evidence>
<keyword evidence="16" id="KW-1185">Reference proteome</keyword>
<dbReference type="Proteomes" id="UP000093080">
    <property type="component" value="Unassembled WGS sequence"/>
</dbReference>
<comment type="caution">
    <text evidence="15">The sequence shown here is derived from an EMBL/GenBank/DDBJ whole genome shotgun (WGS) entry which is preliminary data.</text>
</comment>
<dbReference type="PANTHER" id="PTHR11956">
    <property type="entry name" value="ARGINYL-TRNA SYNTHETASE"/>
    <property type="match status" value="1"/>
</dbReference>
<evidence type="ECO:0000313" key="16">
    <source>
        <dbReference type="Proteomes" id="UP000093080"/>
    </source>
</evidence>
<evidence type="ECO:0000313" key="15">
    <source>
        <dbReference type="EMBL" id="OCC16406.1"/>
    </source>
</evidence>
<dbReference type="RefSeq" id="WP_067615572.1">
    <property type="nucleotide sequence ID" value="NZ_MAGO01000001.1"/>
</dbReference>
<evidence type="ECO:0000256" key="3">
    <source>
        <dbReference type="ARBA" id="ARBA00011245"/>
    </source>
</evidence>
<dbReference type="EMBL" id="MAGO01000001">
    <property type="protein sequence ID" value="OCC16406.1"/>
    <property type="molecule type" value="Genomic_DNA"/>
</dbReference>
<evidence type="ECO:0000256" key="8">
    <source>
        <dbReference type="ARBA" id="ARBA00022917"/>
    </source>
</evidence>
<sequence>MIQKIIYNKVIEAFNSAVENGDLPQTGAQPRHQISTPKLEAHGDYSSNIALAMAGPLKMPPRAIGEILKGLLEKDSIFKKIEIAGPGFLNFFIAESYWQQHLKNILSQGDAYGRTDTGQGKRVLVEYVSANPTGPLHVGHGRGAAIGDSLARILDFAGYEVQREYYINDAGNQMNTLGKSVYLRYQECFGREIEFPKECYQGEYIREIAKKVVETQGDKFLDVPLEECLDFFTEVAVKDISLGIKKDLEDFNCLFDNWFSEKTLHDSGFVEQTIEELRASGHIYEKDGALWFRSSAFGDEKDRVVRRSNGVTTYFAADIAYHRNKCERGFDILVDIWGADHHGYVPRVKAAIEALGKDPEGLKVILVQLVNLLEGGKLKAMSTRAGEFVTLREVLEDVGKDAARFIFLTRRSDSHLDFDLEVARKKSQENPVYYVQYAHARLSSVFEKAREKGINPDELKDQPKVELLNTKEELTILKALEAFPKIVESCAINFEPHGLSFYLTELASKLHGYYNKHRFITDEEELTFARLYLARGVKQVLRNGLALLGVEAPETM</sequence>
<keyword evidence="7 11" id="KW-0067">ATP-binding</keyword>
<evidence type="ECO:0000256" key="12">
    <source>
        <dbReference type="RuleBase" id="RU363038"/>
    </source>
</evidence>
<evidence type="ECO:0000256" key="9">
    <source>
        <dbReference type="ARBA" id="ARBA00023146"/>
    </source>
</evidence>
<dbReference type="GO" id="GO:0005524">
    <property type="term" value="F:ATP binding"/>
    <property type="evidence" value="ECO:0007669"/>
    <property type="project" value="UniProtKB-UniRule"/>
</dbReference>
<dbReference type="AlphaFoldDB" id="A0A1B9F918"/>
<comment type="catalytic activity">
    <reaction evidence="10 11">
        <text>tRNA(Arg) + L-arginine + ATP = L-arginyl-tRNA(Arg) + AMP + diphosphate</text>
        <dbReference type="Rhea" id="RHEA:20301"/>
        <dbReference type="Rhea" id="RHEA-COMP:9658"/>
        <dbReference type="Rhea" id="RHEA-COMP:9673"/>
        <dbReference type="ChEBI" id="CHEBI:30616"/>
        <dbReference type="ChEBI" id="CHEBI:32682"/>
        <dbReference type="ChEBI" id="CHEBI:33019"/>
        <dbReference type="ChEBI" id="CHEBI:78442"/>
        <dbReference type="ChEBI" id="CHEBI:78513"/>
        <dbReference type="ChEBI" id="CHEBI:456215"/>
        <dbReference type="EC" id="6.1.1.19"/>
    </reaction>
</comment>
<gene>
    <name evidence="11" type="primary">argS</name>
    <name evidence="15" type="ORF">DBT_0223</name>
</gene>
<evidence type="ECO:0000259" key="13">
    <source>
        <dbReference type="SMART" id="SM00836"/>
    </source>
</evidence>
<dbReference type="HAMAP" id="MF_00123">
    <property type="entry name" value="Arg_tRNA_synth"/>
    <property type="match status" value="1"/>
</dbReference>
<evidence type="ECO:0000256" key="7">
    <source>
        <dbReference type="ARBA" id="ARBA00022840"/>
    </source>
</evidence>
<dbReference type="Pfam" id="PF00750">
    <property type="entry name" value="tRNA-synt_1d"/>
    <property type="match status" value="1"/>
</dbReference>
<dbReference type="FunFam" id="1.10.730.10:FF:000008">
    <property type="entry name" value="Arginine--tRNA ligase"/>
    <property type="match status" value="1"/>
</dbReference>
<feature type="domain" description="DALR anticodon binding" evidence="13">
    <location>
        <begin position="435"/>
        <end position="556"/>
    </location>
</feature>
<dbReference type="Gene3D" id="3.40.50.620">
    <property type="entry name" value="HUPs"/>
    <property type="match status" value="1"/>
</dbReference>
<dbReference type="PATRIC" id="fig|1156395.6.peg.225"/>
<dbReference type="InterPro" id="IPR001412">
    <property type="entry name" value="aa-tRNA-synth_I_CS"/>
</dbReference>
<evidence type="ECO:0000256" key="5">
    <source>
        <dbReference type="ARBA" id="ARBA00022598"/>
    </source>
</evidence>
<dbReference type="Gene3D" id="3.30.1360.70">
    <property type="entry name" value="Arginyl tRNA synthetase N-terminal domain"/>
    <property type="match status" value="1"/>
</dbReference>
<dbReference type="Gene3D" id="1.10.730.10">
    <property type="entry name" value="Isoleucyl-tRNA Synthetase, Domain 1"/>
    <property type="match status" value="1"/>
</dbReference>
<dbReference type="EC" id="6.1.1.19" evidence="11"/>
<keyword evidence="5 11" id="KW-0436">Ligase</keyword>
<accession>A0A1B9F918</accession>
<dbReference type="CDD" id="cd00671">
    <property type="entry name" value="ArgRS_core"/>
    <property type="match status" value="1"/>
</dbReference>
<dbReference type="SMART" id="SM01016">
    <property type="entry name" value="Arg_tRNA_synt_N"/>
    <property type="match status" value="1"/>
</dbReference>
<keyword evidence="8 11" id="KW-0648">Protein biosynthesis</keyword>
<dbReference type="GO" id="GO:0006420">
    <property type="term" value="P:arginyl-tRNA aminoacylation"/>
    <property type="evidence" value="ECO:0007669"/>
    <property type="project" value="UniProtKB-UniRule"/>
</dbReference>
<dbReference type="SUPFAM" id="SSF47323">
    <property type="entry name" value="Anticodon-binding domain of a subclass of class I aminoacyl-tRNA synthetases"/>
    <property type="match status" value="1"/>
</dbReference>
<feature type="short sequence motif" description="'HIGH' region" evidence="11">
    <location>
        <begin position="130"/>
        <end position="140"/>
    </location>
</feature>
<dbReference type="NCBIfam" id="TIGR00456">
    <property type="entry name" value="argS"/>
    <property type="match status" value="1"/>
</dbReference>
<dbReference type="PRINTS" id="PR01038">
    <property type="entry name" value="TRNASYNTHARG"/>
</dbReference>
<protein>
    <recommendedName>
        <fullName evidence="11">Arginine--tRNA ligase</fullName>
        <ecNumber evidence="11">6.1.1.19</ecNumber>
    </recommendedName>
    <alternativeName>
        <fullName evidence="11">Arginyl-tRNA synthetase</fullName>
        <shortName evidence="11">ArgRS</shortName>
    </alternativeName>
</protein>
<reference evidence="15 16" key="1">
    <citation type="submission" date="2016-06" db="EMBL/GenBank/DDBJ databases">
        <title>Respiratory ammonification of nitrate coupled to the oxidation of elemental sulfur in deep-sea autotrophic thermophilic bacteria.</title>
        <authorList>
            <person name="Slobodkina G.B."/>
            <person name="Mardanov A.V."/>
            <person name="Ravin N.V."/>
            <person name="Frolova A.A."/>
            <person name="Viryasiv M.B."/>
            <person name="Chernyh N.A."/>
            <person name="Bonch-Osmolovskaya E.A."/>
            <person name="Slobodkin A.I."/>
        </authorList>
    </citation>
    <scope>NUCLEOTIDE SEQUENCE [LARGE SCALE GENOMIC DNA]</scope>
    <source>
        <strain evidence="15 16">S69</strain>
    </source>
</reference>
<evidence type="ECO:0000256" key="1">
    <source>
        <dbReference type="ARBA" id="ARBA00004496"/>
    </source>
</evidence>
<evidence type="ECO:0000256" key="4">
    <source>
        <dbReference type="ARBA" id="ARBA00022490"/>
    </source>
</evidence>
<dbReference type="FunFam" id="3.40.50.620:FF:000062">
    <property type="entry name" value="Arginine--tRNA ligase"/>
    <property type="match status" value="1"/>
</dbReference>
<keyword evidence="9 11" id="KW-0030">Aminoacyl-tRNA synthetase</keyword>
<evidence type="ECO:0000256" key="11">
    <source>
        <dbReference type="HAMAP-Rule" id="MF_00123"/>
    </source>
</evidence>
<evidence type="ECO:0000256" key="2">
    <source>
        <dbReference type="ARBA" id="ARBA00005594"/>
    </source>
</evidence>
<keyword evidence="6 11" id="KW-0547">Nucleotide-binding</keyword>
<feature type="domain" description="Arginyl tRNA synthetase N-terminal" evidence="14">
    <location>
        <begin position="8"/>
        <end position="93"/>
    </location>
</feature>
<dbReference type="PROSITE" id="PS00178">
    <property type="entry name" value="AA_TRNA_LIGASE_I"/>
    <property type="match status" value="1"/>
</dbReference>
<organism evidence="15 16">
    <name type="scientific">Dissulfuribacter thermophilus</name>
    <dbReference type="NCBI Taxonomy" id="1156395"/>
    <lineage>
        <taxon>Bacteria</taxon>
        <taxon>Pseudomonadati</taxon>
        <taxon>Thermodesulfobacteriota</taxon>
        <taxon>Dissulfuribacteria</taxon>
        <taxon>Dissulfuribacterales</taxon>
        <taxon>Dissulfuribacteraceae</taxon>
        <taxon>Dissulfuribacter</taxon>
    </lineage>
</organism>
<dbReference type="STRING" id="1156395.DBT_0223"/>
<comment type="subunit">
    <text evidence="3 11">Monomer.</text>
</comment>
<dbReference type="GO" id="GO:0005737">
    <property type="term" value="C:cytoplasm"/>
    <property type="evidence" value="ECO:0007669"/>
    <property type="project" value="UniProtKB-SubCell"/>
</dbReference>
<dbReference type="SUPFAM" id="SSF52374">
    <property type="entry name" value="Nucleotidylyl transferase"/>
    <property type="match status" value="1"/>
</dbReference>
<keyword evidence="4 11" id="KW-0963">Cytoplasm</keyword>
<dbReference type="InterPro" id="IPR035684">
    <property type="entry name" value="ArgRS_core"/>
</dbReference>
<dbReference type="OrthoDB" id="9803211at2"/>
<dbReference type="GO" id="GO:0004814">
    <property type="term" value="F:arginine-tRNA ligase activity"/>
    <property type="evidence" value="ECO:0007669"/>
    <property type="project" value="UniProtKB-UniRule"/>
</dbReference>
<comment type="subcellular location">
    <subcellularLocation>
        <location evidence="1 11">Cytoplasm</location>
    </subcellularLocation>
</comment>
<dbReference type="Pfam" id="PF05746">
    <property type="entry name" value="DALR_1"/>
    <property type="match status" value="1"/>
</dbReference>
<dbReference type="SMART" id="SM00836">
    <property type="entry name" value="DALR_1"/>
    <property type="match status" value="1"/>
</dbReference>
<evidence type="ECO:0000259" key="14">
    <source>
        <dbReference type="SMART" id="SM01016"/>
    </source>
</evidence>
<dbReference type="InterPro" id="IPR009080">
    <property type="entry name" value="tRNAsynth_Ia_anticodon-bd"/>
</dbReference>
<proteinExistence type="inferred from homology"/>
<dbReference type="InterPro" id="IPR008909">
    <property type="entry name" value="DALR_anticod-bd"/>
</dbReference>
<dbReference type="InterPro" id="IPR005148">
    <property type="entry name" value="Arg-tRNA-synth_N"/>
</dbReference>
<dbReference type="SUPFAM" id="SSF55190">
    <property type="entry name" value="Arginyl-tRNA synthetase (ArgRS), N-terminal 'additional' domain"/>
    <property type="match status" value="1"/>
</dbReference>
<dbReference type="PANTHER" id="PTHR11956:SF5">
    <property type="entry name" value="ARGININE--TRNA LIGASE, CYTOPLASMIC"/>
    <property type="match status" value="1"/>
</dbReference>
<name>A0A1B9F918_9BACT</name>
<dbReference type="Pfam" id="PF03485">
    <property type="entry name" value="Arg_tRNA_synt_N"/>
    <property type="match status" value="1"/>
</dbReference>
<comment type="similarity">
    <text evidence="2 11 12">Belongs to the class-I aminoacyl-tRNA synthetase family.</text>
</comment>
<dbReference type="InterPro" id="IPR036695">
    <property type="entry name" value="Arg-tRNA-synth_N_sf"/>
</dbReference>